<protein>
    <submittedName>
        <fullName evidence="2">Uncharacterized protein</fullName>
    </submittedName>
</protein>
<dbReference type="Proteomes" id="UP000316270">
    <property type="component" value="Chromosome 9"/>
</dbReference>
<evidence type="ECO:0000313" key="3">
    <source>
        <dbReference type="Proteomes" id="UP000316270"/>
    </source>
</evidence>
<feature type="compositionally biased region" description="Basic and acidic residues" evidence="1">
    <location>
        <begin position="80"/>
        <end position="93"/>
    </location>
</feature>
<evidence type="ECO:0000313" key="2">
    <source>
        <dbReference type="EMBL" id="QDS73339.1"/>
    </source>
</evidence>
<keyword evidence="3" id="KW-1185">Reference proteome</keyword>
<proteinExistence type="predicted"/>
<accession>A0A517LCG8</accession>
<feature type="compositionally biased region" description="Polar residues" evidence="1">
    <location>
        <begin position="121"/>
        <end position="131"/>
    </location>
</feature>
<reference evidence="2 3" key="1">
    <citation type="submission" date="2019-07" db="EMBL/GenBank/DDBJ databases">
        <title>Finished genome of Venturia effusa.</title>
        <authorList>
            <person name="Young C.A."/>
            <person name="Cox M.P."/>
            <person name="Ganley A.R.D."/>
            <person name="David W.J."/>
        </authorList>
    </citation>
    <scope>NUCLEOTIDE SEQUENCE [LARGE SCALE GENOMIC DNA]</scope>
    <source>
        <strain evidence="3">albino</strain>
    </source>
</reference>
<organism evidence="2 3">
    <name type="scientific">Venturia effusa</name>
    <dbReference type="NCBI Taxonomy" id="50376"/>
    <lineage>
        <taxon>Eukaryota</taxon>
        <taxon>Fungi</taxon>
        <taxon>Dikarya</taxon>
        <taxon>Ascomycota</taxon>
        <taxon>Pezizomycotina</taxon>
        <taxon>Dothideomycetes</taxon>
        <taxon>Pleosporomycetidae</taxon>
        <taxon>Venturiales</taxon>
        <taxon>Venturiaceae</taxon>
        <taxon>Venturia</taxon>
    </lineage>
</organism>
<sequence>MSASNQEHNPSARISISNIGNIYQTGEQCITSQFANGKESTATAKSTKDLATKTKAHVTVERHDRKLDEILEGIGKWDTKSKPAEVVDNRAWDDEADSPKQPADPASLPTPEAVGDEDPWSSFSVRRSNSG</sequence>
<dbReference type="AlphaFoldDB" id="A0A517LCG8"/>
<name>A0A517LCG8_9PEZI</name>
<evidence type="ECO:0000256" key="1">
    <source>
        <dbReference type="SAM" id="MobiDB-lite"/>
    </source>
</evidence>
<gene>
    <name evidence="2" type="ORF">FKW77_006698</name>
</gene>
<dbReference type="EMBL" id="CP042193">
    <property type="protein sequence ID" value="QDS73339.1"/>
    <property type="molecule type" value="Genomic_DNA"/>
</dbReference>
<feature type="region of interest" description="Disordered" evidence="1">
    <location>
        <begin position="80"/>
        <end position="131"/>
    </location>
</feature>